<accession>A0A8S5Q1U4</accession>
<reference evidence="1" key="1">
    <citation type="journal article" date="2021" name="Proc. Natl. Acad. Sci. U.S.A.">
        <title>A Catalog of Tens of Thousands of Viruses from Human Metagenomes Reveals Hidden Associations with Chronic Diseases.</title>
        <authorList>
            <person name="Tisza M.J."/>
            <person name="Buck C.B."/>
        </authorList>
    </citation>
    <scope>NUCLEOTIDE SEQUENCE</scope>
    <source>
        <strain evidence="1">CtOCb13</strain>
    </source>
</reference>
<dbReference type="EMBL" id="BK015555">
    <property type="protein sequence ID" value="DAE12637.1"/>
    <property type="molecule type" value="Genomic_DNA"/>
</dbReference>
<organism evidence="1">
    <name type="scientific">Siphoviridae sp. ctOCb13</name>
    <dbReference type="NCBI Taxonomy" id="2825477"/>
    <lineage>
        <taxon>Viruses</taxon>
        <taxon>Duplodnaviria</taxon>
        <taxon>Heunggongvirae</taxon>
        <taxon>Uroviricota</taxon>
        <taxon>Caudoviricetes</taxon>
    </lineage>
</organism>
<protein>
    <submittedName>
        <fullName evidence="1">Uncharacterized protein</fullName>
    </submittedName>
</protein>
<evidence type="ECO:0000313" key="1">
    <source>
        <dbReference type="EMBL" id="DAE12637.1"/>
    </source>
</evidence>
<proteinExistence type="predicted"/>
<sequence length="63" mass="7219">MRVKSMTITEGKRVNLARFPNFSRTGSIRGMKKLYYGKDALLIRCGSYIYNVSSEPNIYSQAH</sequence>
<name>A0A8S5Q1U4_9CAUD</name>